<comment type="cofactor">
    <cofactor evidence="7">
        <name>Zn(2+)</name>
        <dbReference type="ChEBI" id="CHEBI:29105"/>
    </cofactor>
    <text evidence="7">Binds 2 Zn(2+) ions per subunit.</text>
</comment>
<feature type="signal peptide" evidence="8">
    <location>
        <begin position="1"/>
        <end position="24"/>
    </location>
</feature>
<dbReference type="Pfam" id="PF01471">
    <property type="entry name" value="PG_binding_1"/>
    <property type="match status" value="1"/>
</dbReference>
<feature type="binding site" evidence="7">
    <location>
        <position position="254"/>
    </location>
    <ligand>
        <name>Zn(2+)</name>
        <dbReference type="ChEBI" id="CHEBI:29105"/>
        <label>2</label>
        <note>catalytic</note>
    </ligand>
</feature>
<feature type="binding site" evidence="7">
    <location>
        <position position="236"/>
    </location>
    <ligand>
        <name>Zn(2+)</name>
        <dbReference type="ChEBI" id="CHEBI:29105"/>
        <label>2</label>
        <note>catalytic</note>
    </ligand>
</feature>
<dbReference type="SUPFAM" id="SSF47090">
    <property type="entry name" value="PGBD-like"/>
    <property type="match status" value="1"/>
</dbReference>
<dbReference type="Pfam" id="PF00413">
    <property type="entry name" value="Peptidase_M10"/>
    <property type="match status" value="1"/>
</dbReference>
<evidence type="ECO:0000256" key="5">
    <source>
        <dbReference type="ARBA" id="ARBA00022833"/>
    </source>
</evidence>
<comment type="similarity">
    <text evidence="1">Belongs to the peptidase M10A family. Matrix metalloproteinases (MMPs) subfamily.</text>
</comment>
<evidence type="ECO:0000256" key="6">
    <source>
        <dbReference type="PIRSR" id="PIRSR621190-1"/>
    </source>
</evidence>
<evidence type="ECO:0008006" key="12">
    <source>
        <dbReference type="Google" id="ProtNLM"/>
    </source>
</evidence>
<dbReference type="Gene3D" id="3.40.390.10">
    <property type="entry name" value="Collagenase (Catalytic Domain)"/>
    <property type="match status" value="1"/>
</dbReference>
<organism evidence="11">
    <name type="scientific">Fagus sylvatica</name>
    <name type="common">Beechnut</name>
    <dbReference type="NCBI Taxonomy" id="28930"/>
    <lineage>
        <taxon>Eukaryota</taxon>
        <taxon>Viridiplantae</taxon>
        <taxon>Streptophyta</taxon>
        <taxon>Embryophyta</taxon>
        <taxon>Tracheophyta</taxon>
        <taxon>Spermatophyta</taxon>
        <taxon>Magnoliopsida</taxon>
        <taxon>eudicotyledons</taxon>
        <taxon>Gunneridae</taxon>
        <taxon>Pentapetalae</taxon>
        <taxon>rosids</taxon>
        <taxon>fabids</taxon>
        <taxon>Fagales</taxon>
        <taxon>Fagaceae</taxon>
        <taxon>Fagus</taxon>
    </lineage>
</organism>
<keyword evidence="3 7" id="KW-0479">Metal-binding</keyword>
<dbReference type="EMBL" id="OIVN01003597">
    <property type="protein sequence ID" value="SPD12352.1"/>
    <property type="molecule type" value="Genomic_DNA"/>
</dbReference>
<proteinExistence type="inferred from homology"/>
<dbReference type="InterPro" id="IPR021190">
    <property type="entry name" value="Pept_M10A"/>
</dbReference>
<dbReference type="GO" id="GO:0006508">
    <property type="term" value="P:proteolysis"/>
    <property type="evidence" value="ECO:0007669"/>
    <property type="project" value="UniProtKB-KW"/>
</dbReference>
<accession>A0A2N9HJH2</accession>
<evidence type="ECO:0000256" key="8">
    <source>
        <dbReference type="SAM" id="SignalP"/>
    </source>
</evidence>
<gene>
    <name evidence="11" type="ORF">FSB_LOCUS40234</name>
</gene>
<feature type="domain" description="Peptidoglycan binding-like" evidence="10">
    <location>
        <begin position="52"/>
        <end position="111"/>
    </location>
</feature>
<feature type="binding site" evidence="7">
    <location>
        <position position="240"/>
    </location>
    <ligand>
        <name>Zn(2+)</name>
        <dbReference type="ChEBI" id="CHEBI:29105"/>
        <label>2</label>
        <note>catalytic</note>
    </ligand>
</feature>
<feature type="active site" evidence="6">
    <location>
        <position position="237"/>
    </location>
</feature>
<dbReference type="GO" id="GO:0030574">
    <property type="term" value="P:collagen catabolic process"/>
    <property type="evidence" value="ECO:0007669"/>
    <property type="project" value="TreeGrafter"/>
</dbReference>
<protein>
    <recommendedName>
        <fullName evidence="12">Peptidase metallopeptidase domain-containing protein</fullName>
    </recommendedName>
</protein>
<dbReference type="InterPro" id="IPR002477">
    <property type="entry name" value="Peptidoglycan-bd-like"/>
</dbReference>
<evidence type="ECO:0000256" key="3">
    <source>
        <dbReference type="ARBA" id="ARBA00022723"/>
    </source>
</evidence>
<evidence type="ECO:0000256" key="7">
    <source>
        <dbReference type="PIRSR" id="PIRSR621190-2"/>
    </source>
</evidence>
<dbReference type="GO" id="GO:0008270">
    <property type="term" value="F:zinc ion binding"/>
    <property type="evidence" value="ECO:0007669"/>
    <property type="project" value="InterPro"/>
</dbReference>
<dbReference type="AlphaFoldDB" id="A0A2N9HJH2"/>
<dbReference type="GO" id="GO:0004222">
    <property type="term" value="F:metalloendopeptidase activity"/>
    <property type="evidence" value="ECO:0007669"/>
    <property type="project" value="InterPro"/>
</dbReference>
<evidence type="ECO:0000256" key="2">
    <source>
        <dbReference type="ARBA" id="ARBA00022670"/>
    </source>
</evidence>
<evidence type="ECO:0000259" key="9">
    <source>
        <dbReference type="Pfam" id="PF00413"/>
    </source>
</evidence>
<sequence>MASKAFSSLLLFTILLPFLSQGTSRNPNDKKASPFDFLKHLQGCHKGDNVTGIYELKDYLKKFGYLNYSHAKNQTHANVDDFDELLESAIKTYQQNYHLKTTGTLDAKTVSNMMIPRCGVADIINGPSGQLLSIALPMDFSLGPHLKPGAPLQKLSKHGLRTHTSLSQGLETTQRPISKSVSIAGIMEMGLPLMDLVEPLPMLLLQLMGDSITMQMRNGVSEQVPNAFDLETVALHEIGHLLGLGHSSIQGAIMFPSIAPGGTKGLHKDDIDGIKVLYNV</sequence>
<evidence type="ECO:0000259" key="10">
    <source>
        <dbReference type="Pfam" id="PF01471"/>
    </source>
</evidence>
<reference evidence="11" key="1">
    <citation type="submission" date="2018-02" db="EMBL/GenBank/DDBJ databases">
        <authorList>
            <person name="Cohen D.B."/>
            <person name="Kent A.D."/>
        </authorList>
    </citation>
    <scope>NUCLEOTIDE SEQUENCE</scope>
</reference>
<dbReference type="Gene3D" id="1.10.101.10">
    <property type="entry name" value="PGBD-like superfamily/PGBD"/>
    <property type="match status" value="1"/>
</dbReference>
<dbReference type="PRINTS" id="PR00138">
    <property type="entry name" value="MATRIXIN"/>
</dbReference>
<dbReference type="GO" id="GO:0031012">
    <property type="term" value="C:extracellular matrix"/>
    <property type="evidence" value="ECO:0007669"/>
    <property type="project" value="InterPro"/>
</dbReference>
<dbReference type="InterPro" id="IPR036365">
    <property type="entry name" value="PGBD-like_sf"/>
</dbReference>
<dbReference type="InterPro" id="IPR036366">
    <property type="entry name" value="PGBDSf"/>
</dbReference>
<dbReference type="SUPFAM" id="SSF55486">
    <property type="entry name" value="Metalloproteases ('zincins'), catalytic domain"/>
    <property type="match status" value="1"/>
</dbReference>
<feature type="binding site" evidence="7">
    <location>
        <position position="246"/>
    </location>
    <ligand>
        <name>Zn(2+)</name>
        <dbReference type="ChEBI" id="CHEBI:29105"/>
        <label>2</label>
        <note>catalytic</note>
    </ligand>
</feature>
<dbReference type="GO" id="GO:0030198">
    <property type="term" value="P:extracellular matrix organization"/>
    <property type="evidence" value="ECO:0007669"/>
    <property type="project" value="TreeGrafter"/>
</dbReference>
<keyword evidence="4" id="KW-0378">Hydrolase</keyword>
<feature type="chain" id="PRO_5014783172" description="Peptidase metallopeptidase domain-containing protein" evidence="8">
    <location>
        <begin position="25"/>
        <end position="280"/>
    </location>
</feature>
<feature type="domain" description="Peptidase M10 metallopeptidase" evidence="9">
    <location>
        <begin position="221"/>
        <end position="278"/>
    </location>
</feature>
<evidence type="ECO:0000256" key="4">
    <source>
        <dbReference type="ARBA" id="ARBA00022801"/>
    </source>
</evidence>
<dbReference type="InterPro" id="IPR024079">
    <property type="entry name" value="MetalloPept_cat_dom_sf"/>
</dbReference>
<dbReference type="InterPro" id="IPR001818">
    <property type="entry name" value="Pept_M10_metallopeptidase"/>
</dbReference>
<name>A0A2N9HJH2_FAGSY</name>
<dbReference type="PANTHER" id="PTHR10201:SF213">
    <property type="entry name" value="METALLOENDOPROTEINASE 2-MMP-LIKE"/>
    <property type="match status" value="1"/>
</dbReference>
<keyword evidence="8" id="KW-0732">Signal</keyword>
<dbReference type="PANTHER" id="PTHR10201">
    <property type="entry name" value="MATRIX METALLOPROTEINASE"/>
    <property type="match status" value="1"/>
</dbReference>
<evidence type="ECO:0000313" key="11">
    <source>
        <dbReference type="EMBL" id="SPD12352.1"/>
    </source>
</evidence>
<keyword evidence="2" id="KW-0645">Protease</keyword>
<keyword evidence="5 7" id="KW-0862">Zinc</keyword>
<evidence type="ECO:0000256" key="1">
    <source>
        <dbReference type="ARBA" id="ARBA00009614"/>
    </source>
</evidence>